<dbReference type="InterPro" id="IPR050219">
    <property type="entry name" value="DnaG_primase"/>
</dbReference>
<keyword evidence="1" id="KW-0479">Metal-binding</keyword>
<evidence type="ECO:0000313" key="5">
    <source>
        <dbReference type="EMBL" id="KKK50519.1"/>
    </source>
</evidence>
<dbReference type="GO" id="GO:0005737">
    <property type="term" value="C:cytoplasm"/>
    <property type="evidence" value="ECO:0007669"/>
    <property type="project" value="TreeGrafter"/>
</dbReference>
<proteinExistence type="predicted"/>
<feature type="non-terminal residue" evidence="5">
    <location>
        <position position="234"/>
    </location>
</feature>
<name>A0A0F8Y8V8_9ZZZZ</name>
<sequence>MYPIQGEIPTAQTTSTINVADVVSKVDLVTLAWEYGLDLLPQNNGDYTCLCPFHDDRETPSMRFYVQTNTFHCFGCQAGASVFEFIMRMDNIEFPAALHKLAERVGYTIIQRMVHKTCAGSLWDVDELFSILLADMWRLFNRWEPEEGKKFHWLVLRQLKNKIINYIHQVRGRPHRVCNTCNTKQKDVVSECDKCGASLRLPDIMISGMFETVFNAHCPDYLEDIANKQLIDKL</sequence>
<dbReference type="GO" id="GO:0003677">
    <property type="term" value="F:DNA binding"/>
    <property type="evidence" value="ECO:0007669"/>
    <property type="project" value="InterPro"/>
</dbReference>
<dbReference type="SUPFAM" id="SSF57783">
    <property type="entry name" value="Zinc beta-ribbon"/>
    <property type="match status" value="1"/>
</dbReference>
<evidence type="ECO:0000256" key="1">
    <source>
        <dbReference type="ARBA" id="ARBA00022723"/>
    </source>
</evidence>
<dbReference type="InterPro" id="IPR036977">
    <property type="entry name" value="DNA_primase_Znf_CHC2"/>
</dbReference>
<reference evidence="5" key="1">
    <citation type="journal article" date="2015" name="Nature">
        <title>Complex archaea that bridge the gap between prokaryotes and eukaryotes.</title>
        <authorList>
            <person name="Spang A."/>
            <person name="Saw J.H."/>
            <person name="Jorgensen S.L."/>
            <person name="Zaremba-Niedzwiedzka K."/>
            <person name="Martijn J."/>
            <person name="Lind A.E."/>
            <person name="van Eijk R."/>
            <person name="Schleper C."/>
            <person name="Guy L."/>
            <person name="Ettema T.J."/>
        </authorList>
    </citation>
    <scope>NUCLEOTIDE SEQUENCE</scope>
</reference>
<dbReference type="GO" id="GO:0008270">
    <property type="term" value="F:zinc ion binding"/>
    <property type="evidence" value="ECO:0007669"/>
    <property type="project" value="UniProtKB-KW"/>
</dbReference>
<gene>
    <name evidence="5" type="ORF">LCGC14_3124220</name>
</gene>
<accession>A0A0F8Y8V8</accession>
<comment type="caution">
    <text evidence="5">The sequence shown here is derived from an EMBL/GenBank/DDBJ whole genome shotgun (WGS) entry which is preliminary data.</text>
</comment>
<evidence type="ECO:0000259" key="4">
    <source>
        <dbReference type="SMART" id="SM00400"/>
    </source>
</evidence>
<dbReference type="PANTHER" id="PTHR30313">
    <property type="entry name" value="DNA PRIMASE"/>
    <property type="match status" value="1"/>
</dbReference>
<dbReference type="Gene3D" id="3.90.580.10">
    <property type="entry name" value="Zinc finger, CHC2-type domain"/>
    <property type="match status" value="1"/>
</dbReference>
<dbReference type="EMBL" id="LAZR01067982">
    <property type="protein sequence ID" value="KKK50519.1"/>
    <property type="molecule type" value="Genomic_DNA"/>
</dbReference>
<evidence type="ECO:0000256" key="2">
    <source>
        <dbReference type="ARBA" id="ARBA00022771"/>
    </source>
</evidence>
<protein>
    <recommendedName>
        <fullName evidence="4">Zinc finger CHC2-type domain-containing protein</fullName>
    </recommendedName>
</protein>
<feature type="domain" description="Zinc finger CHC2-type" evidence="4">
    <location>
        <begin position="47"/>
        <end position="102"/>
    </location>
</feature>
<dbReference type="SMART" id="SM00400">
    <property type="entry name" value="ZnF_CHCC"/>
    <property type="match status" value="1"/>
</dbReference>
<evidence type="ECO:0000256" key="3">
    <source>
        <dbReference type="ARBA" id="ARBA00022833"/>
    </source>
</evidence>
<organism evidence="5">
    <name type="scientific">marine sediment metagenome</name>
    <dbReference type="NCBI Taxonomy" id="412755"/>
    <lineage>
        <taxon>unclassified sequences</taxon>
        <taxon>metagenomes</taxon>
        <taxon>ecological metagenomes</taxon>
    </lineage>
</organism>
<dbReference type="GO" id="GO:0006269">
    <property type="term" value="P:DNA replication, synthesis of primer"/>
    <property type="evidence" value="ECO:0007669"/>
    <property type="project" value="TreeGrafter"/>
</dbReference>
<dbReference type="GO" id="GO:0003899">
    <property type="term" value="F:DNA-directed RNA polymerase activity"/>
    <property type="evidence" value="ECO:0007669"/>
    <property type="project" value="InterPro"/>
</dbReference>
<dbReference type="AlphaFoldDB" id="A0A0F8Y8V8"/>
<dbReference type="InterPro" id="IPR002694">
    <property type="entry name" value="Znf_CHC2"/>
</dbReference>
<dbReference type="PANTHER" id="PTHR30313:SF2">
    <property type="entry name" value="DNA PRIMASE"/>
    <property type="match status" value="1"/>
</dbReference>
<dbReference type="Pfam" id="PF01807">
    <property type="entry name" value="Zn_ribbon_DnaG"/>
    <property type="match status" value="1"/>
</dbReference>
<keyword evidence="3" id="KW-0862">Zinc</keyword>
<keyword evidence="2" id="KW-0863">Zinc-finger</keyword>